<dbReference type="Proteomes" id="UP000004664">
    <property type="component" value="Unassembled WGS sequence"/>
</dbReference>
<gene>
    <name evidence="1" type="ORF">Mettu_3970</name>
</gene>
<dbReference type="HOGENOM" id="CLU_2666954_0_0_6"/>
<keyword evidence="2" id="KW-1185">Reference proteome</keyword>
<dbReference type="Gene3D" id="2.20.110.10">
    <property type="entry name" value="Histone H3 K4-specific methyltransferase SET7/9 N-terminal domain"/>
    <property type="match status" value="1"/>
</dbReference>
<proteinExistence type="predicted"/>
<sequence>MQTPACEEELDIRNELAYRPNAETPFTGKHEMHHSNGKKYVEVKYKDGRKNGSLIMWDEYGHKVGEIIFENGSQI</sequence>
<accession>G3J0U8</accession>
<evidence type="ECO:0000313" key="1">
    <source>
        <dbReference type="EMBL" id="EGW20820.1"/>
    </source>
</evidence>
<evidence type="ECO:0000313" key="2">
    <source>
        <dbReference type="Proteomes" id="UP000004664"/>
    </source>
</evidence>
<name>G3J0U8_METTV</name>
<protein>
    <recommendedName>
        <fullName evidence="3">MORN repeat protein</fullName>
    </recommendedName>
</protein>
<organism evidence="1 2">
    <name type="scientific">Methylobacter tundripaludum (strain ATCC BAA-1195 / DSM 17260 / SV96)</name>
    <dbReference type="NCBI Taxonomy" id="697282"/>
    <lineage>
        <taxon>Bacteria</taxon>
        <taxon>Pseudomonadati</taxon>
        <taxon>Pseudomonadota</taxon>
        <taxon>Gammaproteobacteria</taxon>
        <taxon>Methylococcales</taxon>
        <taxon>Methylococcaceae</taxon>
        <taxon>Methylobacter</taxon>
    </lineage>
</organism>
<dbReference type="EMBL" id="JH109153">
    <property type="protein sequence ID" value="EGW20820.1"/>
    <property type="molecule type" value="Genomic_DNA"/>
</dbReference>
<reference evidence="1 2" key="1">
    <citation type="submission" date="2011-06" db="EMBL/GenBank/DDBJ databases">
        <title>Genomic sequence of Methylobacter tundripaludum SV96.</title>
        <authorList>
            <consortium name="US DOE Joint Genome Institute"/>
            <person name="Lucas S."/>
            <person name="Han J."/>
            <person name="Lapidus A."/>
            <person name="Cheng J.-F."/>
            <person name="Goodwin L."/>
            <person name="Pitluck S."/>
            <person name="Held B."/>
            <person name="Detter J.C."/>
            <person name="Han C."/>
            <person name="Tapia R."/>
            <person name="Land M."/>
            <person name="Hauser L."/>
            <person name="Kyrpides N."/>
            <person name="Ivanova N."/>
            <person name="Ovchinnikova G."/>
            <person name="Pagani I."/>
            <person name="Klotz M.G."/>
            <person name="Dispirito A.A."/>
            <person name="Murrell J.C."/>
            <person name="Dunfield P."/>
            <person name="Kalyuzhnaya M.G."/>
            <person name="Svenning M."/>
            <person name="Trotsenko Y.A."/>
            <person name="Stein L.Y."/>
            <person name="Woyke T."/>
        </authorList>
    </citation>
    <scope>NUCLEOTIDE SEQUENCE [LARGE SCALE GENOMIC DNA]</scope>
    <source>
        <strain evidence="2">ATCC BAA-1195 / DSM 17260 / SV96</strain>
    </source>
</reference>
<evidence type="ECO:0008006" key="3">
    <source>
        <dbReference type="Google" id="ProtNLM"/>
    </source>
</evidence>
<dbReference type="RefSeq" id="WP_006893217.1">
    <property type="nucleotide sequence ID" value="NZ_JH109153.1"/>
</dbReference>
<dbReference type="OrthoDB" id="5861954at2"/>
<dbReference type="AlphaFoldDB" id="G3J0U8"/>
<dbReference type="SUPFAM" id="SSF82185">
    <property type="entry name" value="Histone H3 K4-specific methyltransferase SET7/9 N-terminal domain"/>
    <property type="match status" value="1"/>
</dbReference>